<keyword evidence="3" id="KW-1185">Reference proteome</keyword>
<dbReference type="AlphaFoldDB" id="A0A398B8D5"/>
<evidence type="ECO:0000313" key="2">
    <source>
        <dbReference type="EMBL" id="RID85761.1"/>
    </source>
</evidence>
<dbReference type="RefSeq" id="WP_119112614.1">
    <property type="nucleotide sequence ID" value="NZ_CBCSEO010000002.1"/>
</dbReference>
<protein>
    <recommendedName>
        <fullName evidence="1">YkoP-like domain-containing protein</fullName>
    </recommendedName>
</protein>
<dbReference type="Proteomes" id="UP000265816">
    <property type="component" value="Unassembled WGS sequence"/>
</dbReference>
<feature type="domain" description="YkoP-like" evidence="1">
    <location>
        <begin position="3"/>
        <end position="184"/>
    </location>
</feature>
<gene>
    <name evidence="2" type="ORF">D1970_09475</name>
</gene>
<dbReference type="OrthoDB" id="1951946at2"/>
<evidence type="ECO:0000259" key="1">
    <source>
        <dbReference type="Pfam" id="PF22790"/>
    </source>
</evidence>
<organism evidence="2 3">
    <name type="scientific">Mesobacillus zeae</name>
    <dbReference type="NCBI Taxonomy" id="1917180"/>
    <lineage>
        <taxon>Bacteria</taxon>
        <taxon>Bacillati</taxon>
        <taxon>Bacillota</taxon>
        <taxon>Bacilli</taxon>
        <taxon>Bacillales</taxon>
        <taxon>Bacillaceae</taxon>
        <taxon>Mesobacillus</taxon>
    </lineage>
</organism>
<accession>A0A398B8D5</accession>
<sequence>MRYYLLSAWSIFDPLYYRFTRLTKLQDSGTARNIFRVRLTRYKGRDVILSDGTHITKNDLLVKVHLHNVRLLTDLYSIRSEVRKAKLIFYHVQRSLPGIEGYIRFHKRSNEIKGIIGITTLCTGSTRLGFEVFSISNLVYKWLKWATFLPITLLSANELPIKKLVKKPPPSYLFMSKDKLSKLYKI</sequence>
<comment type="caution">
    <text evidence="2">The sequence shown here is derived from an EMBL/GenBank/DDBJ whole genome shotgun (WGS) entry which is preliminary data.</text>
</comment>
<dbReference type="EMBL" id="QWVT01000015">
    <property type="protein sequence ID" value="RID85761.1"/>
    <property type="molecule type" value="Genomic_DNA"/>
</dbReference>
<dbReference type="InterPro" id="IPR054467">
    <property type="entry name" value="YkoP-like_dom"/>
</dbReference>
<evidence type="ECO:0000313" key="3">
    <source>
        <dbReference type="Proteomes" id="UP000265816"/>
    </source>
</evidence>
<dbReference type="Pfam" id="PF22790">
    <property type="entry name" value="YkoP"/>
    <property type="match status" value="1"/>
</dbReference>
<proteinExistence type="predicted"/>
<name>A0A398B8D5_9BACI</name>
<reference evidence="2 3" key="1">
    <citation type="submission" date="2018-08" db="EMBL/GenBank/DDBJ databases">
        <title>Bacillus jemisoniae sp. nov., Bacillus chryseoplanitiae sp. nov., Bacillus resnikiae sp. nov., and Bacillus frankliniae sp. nov., isolated from Viking spacecraft and associated surfaces.</title>
        <authorList>
            <person name="Seuylemezian A."/>
            <person name="Vaishampayan P."/>
        </authorList>
    </citation>
    <scope>NUCLEOTIDE SEQUENCE [LARGE SCALE GENOMIC DNA]</scope>
    <source>
        <strain evidence="2 3">JJ-247</strain>
    </source>
</reference>